<dbReference type="SUPFAM" id="SSF63446">
    <property type="entry name" value="Type I dockerin domain"/>
    <property type="match status" value="1"/>
</dbReference>
<dbReference type="RefSeq" id="WP_146564048.1">
    <property type="nucleotide sequence ID" value="NZ_SIHJ01000001.1"/>
</dbReference>
<dbReference type="InterPro" id="IPR006558">
    <property type="entry name" value="LamG-like"/>
</dbReference>
<dbReference type="PROSITE" id="PS00018">
    <property type="entry name" value="EF_HAND_1"/>
    <property type="match status" value="1"/>
</dbReference>
<accession>A0A5C5VFX7</accession>
<dbReference type="SMART" id="SM00560">
    <property type="entry name" value="LamGL"/>
    <property type="match status" value="1"/>
</dbReference>
<evidence type="ECO:0000256" key="3">
    <source>
        <dbReference type="SAM" id="SignalP"/>
    </source>
</evidence>
<sequence precursor="true">MRYRYRLALLLAVGGVCWAGQRAAGQSYRVERVASGLQQPVYMDQAPGDPSNIIYYMTRTTMGGANAGNGTHGSLWRYDMNTRAATEVLNLSHRSLTLDLGPQGFAFHPDFNNPGTDGYQKIYVSSAATGGPVNYVEEYAASGPGGTVPTGGGGLPVVSRTLLEYTNVFGDNNHVVDWIGFDPRAYEAPIGSPERNYLYISAGDGSNGRPADQRPEQKSDIVQGKLLRIDVDPNKADFYPADPQKNFAIPDTNPIPLWNATHDANNQLVGTTLNYTGPTQSVSYSPALPELYFTGTRNTFRMSIDRQTGDFWSGDVGEIQREEINFLPADPYDGSQVPYDFGFPQVEGTGVFVNRSNGDTSIQWDLSGGGSVTVDSVNPIQEGPHGQLNVGSTAGDEEIRSTPRSAYIGGYVYRGPIQELQGKYFYSDFVQGNIFSLDFDTSTPIEDFSGSNQNLVEVPTDNGSVMLASLGTREVVLNRNLNSLWHTLMVDPQDPTYTPALGDDFGIGRVVSFGEDNAGNLYIIDMGGQRGNAGFGNDYPGGATGQIFRVVPNLQVFVTVDRVTGALTFSNEAGEPVDVLGYQVTSGAGALNPDALTPITGRLDNSGTGSGEVDGVNAWEVTSAEGDNTLFSEASTGTAASLAAGQSFALSPAGGWVQSIYEDLILEVTLDGGATVQAQVAYVGNSGAPFDRGDLDFDGALDPDDWNLFRSNFFSEFDGLTVAESYGLGDLDGDGDNDHDDFLLFKADYTAANGAAAFAGLLQAPEPGAALLASVAVAFGCARRRRQRSASPVSLLTLAVAAGVAGLAGGDAEAALTHQYTFNSGLTDSVGGVDGQAFGAAAVDGQGKLSLPGGSGDYVGFDASQIGISSYTDLTIETWFTADNHQTWARLFDYGDRSVANEGYVYYSPQSGLGGNPALARFTTQADITAITSASPPTGVQHHLAFVIDDNANGGADQFSVYLNGVLAGTTAHNKSLSDVIDTNAFLGRSTFVGNDPFFDGSIDEFRIYDHALSASEVDQNFLAGPTPVASMVLYVNTISGDLTLSTTDASPVSIDYYAVRSAAGALSTTGWVSLDDQGLGAGAGPGQGWEEADLSDPTELGELYLLGTSPVAGDAPLPLGAAYDPSVFGAGAPGDLIFEFGLQGAKAIAGQVVYVARAPGDYNNDGATDAADYTVWRDSLGATGLAPFTSADGNGDGRVTQEDYAVWRDSYGLTAAGAAAQAAPEPMAAGLTALMAISFSLTQRTRVGC</sequence>
<dbReference type="InterPro" id="IPR002105">
    <property type="entry name" value="Dockerin_1_rpt"/>
</dbReference>
<dbReference type="Pfam" id="PF13385">
    <property type="entry name" value="Laminin_G_3"/>
    <property type="match status" value="1"/>
</dbReference>
<dbReference type="InterPro" id="IPR013320">
    <property type="entry name" value="ConA-like_dom_sf"/>
</dbReference>
<dbReference type="Proteomes" id="UP000316714">
    <property type="component" value="Unassembled WGS sequence"/>
</dbReference>
<dbReference type="EMBL" id="SIHJ01000001">
    <property type="protein sequence ID" value="TWT36820.1"/>
    <property type="molecule type" value="Genomic_DNA"/>
</dbReference>
<dbReference type="InterPro" id="IPR036439">
    <property type="entry name" value="Dockerin_dom_sf"/>
</dbReference>
<dbReference type="OrthoDB" id="235103at2"/>
<reference evidence="5 6" key="1">
    <citation type="submission" date="2019-02" db="EMBL/GenBank/DDBJ databases">
        <title>Deep-cultivation of Planctomycetes and their phenomic and genomic characterization uncovers novel biology.</title>
        <authorList>
            <person name="Wiegand S."/>
            <person name="Jogler M."/>
            <person name="Boedeker C."/>
            <person name="Pinto D."/>
            <person name="Vollmers J."/>
            <person name="Rivas-Marin E."/>
            <person name="Kohn T."/>
            <person name="Peeters S.H."/>
            <person name="Heuer A."/>
            <person name="Rast P."/>
            <person name="Oberbeckmann S."/>
            <person name="Bunk B."/>
            <person name="Jeske O."/>
            <person name="Meyerdierks A."/>
            <person name="Storesund J.E."/>
            <person name="Kallscheuer N."/>
            <person name="Luecker S."/>
            <person name="Lage O.M."/>
            <person name="Pohl T."/>
            <person name="Merkel B.J."/>
            <person name="Hornburger P."/>
            <person name="Mueller R.-W."/>
            <person name="Bruemmer F."/>
            <person name="Labrenz M."/>
            <person name="Spormann A.M."/>
            <person name="Op Den Camp H."/>
            <person name="Overmann J."/>
            <person name="Amann R."/>
            <person name="Jetten M.S.M."/>
            <person name="Mascher T."/>
            <person name="Medema M.H."/>
            <person name="Devos D.P."/>
            <person name="Kaster A.-K."/>
            <person name="Ovreas L."/>
            <person name="Rohde M."/>
            <person name="Galperin M.Y."/>
            <person name="Jogler C."/>
        </authorList>
    </citation>
    <scope>NUCLEOTIDE SEQUENCE [LARGE SCALE GENOMIC DNA]</scope>
    <source>
        <strain evidence="5 6">KOR34</strain>
    </source>
</reference>
<evidence type="ECO:0000256" key="2">
    <source>
        <dbReference type="ARBA" id="ARBA00023157"/>
    </source>
</evidence>
<keyword evidence="2" id="KW-1015">Disulfide bond</keyword>
<evidence type="ECO:0000256" key="1">
    <source>
        <dbReference type="ARBA" id="ARBA00022729"/>
    </source>
</evidence>
<dbReference type="Gene3D" id="2.120.10.30">
    <property type="entry name" value="TolB, C-terminal domain"/>
    <property type="match status" value="1"/>
</dbReference>
<dbReference type="PANTHER" id="PTHR19328:SF75">
    <property type="entry name" value="ALDOSE SUGAR DEHYDROGENASE YLII"/>
    <property type="match status" value="1"/>
</dbReference>
<name>A0A5C5VFX7_9BACT</name>
<dbReference type="SUPFAM" id="SSF49899">
    <property type="entry name" value="Concanavalin A-like lectins/glucanases"/>
    <property type="match status" value="1"/>
</dbReference>
<keyword evidence="1 3" id="KW-0732">Signal</keyword>
<organism evidence="5 6">
    <name type="scientific">Posidoniimonas corsicana</name>
    <dbReference type="NCBI Taxonomy" id="1938618"/>
    <lineage>
        <taxon>Bacteria</taxon>
        <taxon>Pseudomonadati</taxon>
        <taxon>Planctomycetota</taxon>
        <taxon>Planctomycetia</taxon>
        <taxon>Pirellulales</taxon>
        <taxon>Lacipirellulaceae</taxon>
        <taxon>Posidoniimonas</taxon>
    </lineage>
</organism>
<dbReference type="GO" id="GO:0004553">
    <property type="term" value="F:hydrolase activity, hydrolyzing O-glycosyl compounds"/>
    <property type="evidence" value="ECO:0007669"/>
    <property type="project" value="InterPro"/>
</dbReference>
<dbReference type="GO" id="GO:0000272">
    <property type="term" value="P:polysaccharide catabolic process"/>
    <property type="evidence" value="ECO:0007669"/>
    <property type="project" value="InterPro"/>
</dbReference>
<dbReference type="Gene3D" id="2.60.120.200">
    <property type="match status" value="1"/>
</dbReference>
<dbReference type="Pfam" id="PF00404">
    <property type="entry name" value="Dockerin_1"/>
    <property type="match status" value="1"/>
</dbReference>
<feature type="chain" id="PRO_5022885486" description="LamG-like jellyroll fold domain-containing protein" evidence="3">
    <location>
        <begin position="20"/>
        <end position="1250"/>
    </location>
</feature>
<dbReference type="Gene3D" id="1.10.1330.10">
    <property type="entry name" value="Dockerin domain"/>
    <property type="match status" value="1"/>
</dbReference>
<evidence type="ECO:0000313" key="5">
    <source>
        <dbReference type="EMBL" id="TWT36820.1"/>
    </source>
</evidence>
<dbReference type="InterPro" id="IPR018247">
    <property type="entry name" value="EF_Hand_1_Ca_BS"/>
</dbReference>
<dbReference type="InterPro" id="IPR011042">
    <property type="entry name" value="6-blade_b-propeller_TolB-like"/>
</dbReference>
<protein>
    <recommendedName>
        <fullName evidence="4">LamG-like jellyroll fold domain-containing protein</fullName>
    </recommendedName>
</protein>
<gene>
    <name evidence="5" type="ORF">KOR34_17650</name>
</gene>
<keyword evidence="6" id="KW-1185">Reference proteome</keyword>
<proteinExistence type="predicted"/>
<feature type="signal peptide" evidence="3">
    <location>
        <begin position="1"/>
        <end position="19"/>
    </location>
</feature>
<dbReference type="PANTHER" id="PTHR19328">
    <property type="entry name" value="HEDGEHOG-INTERACTING PROTEIN"/>
    <property type="match status" value="1"/>
</dbReference>
<dbReference type="AlphaFoldDB" id="A0A5C5VFX7"/>
<feature type="domain" description="LamG-like jellyroll fold" evidence="4">
    <location>
        <begin position="872"/>
        <end position="1016"/>
    </location>
</feature>
<comment type="caution">
    <text evidence="5">The sequence shown here is derived from an EMBL/GenBank/DDBJ whole genome shotgun (WGS) entry which is preliminary data.</text>
</comment>
<evidence type="ECO:0000259" key="4">
    <source>
        <dbReference type="SMART" id="SM00560"/>
    </source>
</evidence>
<evidence type="ECO:0000313" key="6">
    <source>
        <dbReference type="Proteomes" id="UP000316714"/>
    </source>
</evidence>